<organism evidence="2 3">
    <name type="scientific">Dichanthelium oligosanthes</name>
    <dbReference type="NCBI Taxonomy" id="888268"/>
    <lineage>
        <taxon>Eukaryota</taxon>
        <taxon>Viridiplantae</taxon>
        <taxon>Streptophyta</taxon>
        <taxon>Embryophyta</taxon>
        <taxon>Tracheophyta</taxon>
        <taxon>Spermatophyta</taxon>
        <taxon>Magnoliopsida</taxon>
        <taxon>Liliopsida</taxon>
        <taxon>Poales</taxon>
        <taxon>Poaceae</taxon>
        <taxon>PACMAD clade</taxon>
        <taxon>Panicoideae</taxon>
        <taxon>Panicodae</taxon>
        <taxon>Paniceae</taxon>
        <taxon>Dichantheliinae</taxon>
        <taxon>Dichanthelium</taxon>
    </lineage>
</organism>
<reference evidence="2 3" key="1">
    <citation type="submission" date="2016-09" db="EMBL/GenBank/DDBJ databases">
        <title>The draft genome of Dichanthelium oligosanthes: A C3 panicoid grass species.</title>
        <authorList>
            <person name="Studer A.J."/>
            <person name="Schnable J.C."/>
            <person name="Brutnell T.P."/>
        </authorList>
    </citation>
    <scope>NUCLEOTIDE SEQUENCE [LARGE SCALE GENOMIC DNA]</scope>
    <source>
        <strain evidence="3">cv. Kellogg 1175</strain>
        <tissue evidence="2">Leaf</tissue>
    </source>
</reference>
<keyword evidence="3" id="KW-1185">Reference proteome</keyword>
<dbReference type="AlphaFoldDB" id="A0A1E5VW02"/>
<feature type="region of interest" description="Disordered" evidence="1">
    <location>
        <begin position="1"/>
        <end position="25"/>
    </location>
</feature>
<evidence type="ECO:0000256" key="1">
    <source>
        <dbReference type="SAM" id="MobiDB-lite"/>
    </source>
</evidence>
<dbReference type="EMBL" id="LWDX02027958">
    <property type="protein sequence ID" value="OEL29298.1"/>
    <property type="molecule type" value="Genomic_DNA"/>
</dbReference>
<evidence type="ECO:0000313" key="3">
    <source>
        <dbReference type="Proteomes" id="UP000095767"/>
    </source>
</evidence>
<evidence type="ECO:0000313" key="2">
    <source>
        <dbReference type="EMBL" id="OEL29298.1"/>
    </source>
</evidence>
<gene>
    <name evidence="2" type="ORF">BAE44_0009682</name>
</gene>
<name>A0A1E5VW02_9POAL</name>
<proteinExistence type="predicted"/>
<comment type="caution">
    <text evidence="2">The sequence shown here is derived from an EMBL/GenBank/DDBJ whole genome shotgun (WGS) entry which is preliminary data.</text>
</comment>
<accession>A0A1E5VW02</accession>
<dbReference type="Proteomes" id="UP000095767">
    <property type="component" value="Unassembled WGS sequence"/>
</dbReference>
<protein>
    <submittedName>
        <fullName evidence="2">Uncharacterized protein</fullName>
    </submittedName>
</protein>
<sequence>MACALKRRNDDGEPSAAGVELTSGSGDNLLARTAKKKQLLPSAGIKDGEATGIDLTANLSDSVLVRVLELLPDALELVRTGALLRR</sequence>